<keyword evidence="3" id="KW-1185">Reference proteome</keyword>
<keyword evidence="1" id="KW-1133">Transmembrane helix</keyword>
<protein>
    <recommendedName>
        <fullName evidence="4">DUF2178 domain-containing protein</fullName>
    </recommendedName>
</protein>
<organism evidence="2 3">
    <name type="scientific">Sphingomonas colocasiae</name>
    <dbReference type="NCBI Taxonomy" id="1848973"/>
    <lineage>
        <taxon>Bacteria</taxon>
        <taxon>Pseudomonadati</taxon>
        <taxon>Pseudomonadota</taxon>
        <taxon>Alphaproteobacteria</taxon>
        <taxon>Sphingomonadales</taxon>
        <taxon>Sphingomonadaceae</taxon>
        <taxon>Sphingomonas</taxon>
    </lineage>
</organism>
<sequence length="144" mass="16111">MKRDWFWGIVAGFIAFVGALIGFGRILPGPAFERIGLALATGALVIATIGGSWLSNRRSIRRIRRAGGKIRMIVHPEEAIIRFLWHFIRFFTVMYGVSMLFTLLFDYRMSASAAPLWVTATGVALYHSLRDSTYYAPKPEKAAA</sequence>
<feature type="transmembrane region" description="Helical" evidence="1">
    <location>
        <begin position="5"/>
        <end position="23"/>
    </location>
</feature>
<keyword evidence="1" id="KW-0472">Membrane</keyword>
<dbReference type="EMBL" id="JAINVV010000011">
    <property type="protein sequence ID" value="MBY8825063.1"/>
    <property type="molecule type" value="Genomic_DNA"/>
</dbReference>
<evidence type="ECO:0000313" key="3">
    <source>
        <dbReference type="Proteomes" id="UP000706039"/>
    </source>
</evidence>
<keyword evidence="1" id="KW-0812">Transmembrane</keyword>
<evidence type="ECO:0008006" key="4">
    <source>
        <dbReference type="Google" id="ProtNLM"/>
    </source>
</evidence>
<name>A0ABS7PV37_9SPHN</name>
<comment type="caution">
    <text evidence="2">The sequence shown here is derived from an EMBL/GenBank/DDBJ whole genome shotgun (WGS) entry which is preliminary data.</text>
</comment>
<reference evidence="2 3" key="1">
    <citation type="submission" date="2021-08" db="EMBL/GenBank/DDBJ databases">
        <authorList>
            <person name="Tuo L."/>
        </authorList>
    </citation>
    <scope>NUCLEOTIDE SEQUENCE [LARGE SCALE GENOMIC DNA]</scope>
    <source>
        <strain evidence="2 3">JCM 31229</strain>
    </source>
</reference>
<dbReference type="Proteomes" id="UP000706039">
    <property type="component" value="Unassembled WGS sequence"/>
</dbReference>
<gene>
    <name evidence="2" type="ORF">K7G82_22355</name>
</gene>
<dbReference type="RefSeq" id="WP_222992169.1">
    <property type="nucleotide sequence ID" value="NZ_JAINVV010000011.1"/>
</dbReference>
<evidence type="ECO:0000256" key="1">
    <source>
        <dbReference type="SAM" id="Phobius"/>
    </source>
</evidence>
<evidence type="ECO:0000313" key="2">
    <source>
        <dbReference type="EMBL" id="MBY8825063.1"/>
    </source>
</evidence>
<accession>A0ABS7PV37</accession>
<proteinExistence type="predicted"/>
<feature type="transmembrane region" description="Helical" evidence="1">
    <location>
        <begin position="79"/>
        <end position="105"/>
    </location>
</feature>
<feature type="transmembrane region" description="Helical" evidence="1">
    <location>
        <begin position="35"/>
        <end position="55"/>
    </location>
</feature>